<proteinExistence type="predicted"/>
<dbReference type="EMBL" id="MU394376">
    <property type="protein sequence ID" value="KAI6082189.1"/>
    <property type="molecule type" value="Genomic_DNA"/>
</dbReference>
<evidence type="ECO:0000313" key="2">
    <source>
        <dbReference type="Proteomes" id="UP001497680"/>
    </source>
</evidence>
<reference evidence="1 2" key="1">
    <citation type="journal article" date="2022" name="New Phytol.">
        <title>Ecological generalism drives hyperdiversity of secondary metabolite gene clusters in xylarialean endophytes.</title>
        <authorList>
            <person name="Franco M.E.E."/>
            <person name="Wisecaver J.H."/>
            <person name="Arnold A.E."/>
            <person name="Ju Y.M."/>
            <person name="Slot J.C."/>
            <person name="Ahrendt S."/>
            <person name="Moore L.P."/>
            <person name="Eastman K.E."/>
            <person name="Scott K."/>
            <person name="Konkel Z."/>
            <person name="Mondo S.J."/>
            <person name="Kuo A."/>
            <person name="Hayes R.D."/>
            <person name="Haridas S."/>
            <person name="Andreopoulos B."/>
            <person name="Riley R."/>
            <person name="LaButti K."/>
            <person name="Pangilinan J."/>
            <person name="Lipzen A."/>
            <person name="Amirebrahimi M."/>
            <person name="Yan J."/>
            <person name="Adam C."/>
            <person name="Keymanesh K."/>
            <person name="Ng V."/>
            <person name="Louie K."/>
            <person name="Northen T."/>
            <person name="Drula E."/>
            <person name="Henrissat B."/>
            <person name="Hsieh H.M."/>
            <person name="Youens-Clark K."/>
            <person name="Lutzoni F."/>
            <person name="Miadlikowska J."/>
            <person name="Eastwood D.C."/>
            <person name="Hamelin R.C."/>
            <person name="Grigoriev I.V."/>
            <person name="U'Ren J.M."/>
        </authorList>
    </citation>
    <scope>NUCLEOTIDE SEQUENCE [LARGE SCALE GENOMIC DNA]</scope>
    <source>
        <strain evidence="1 2">ER1909</strain>
    </source>
</reference>
<keyword evidence="2" id="KW-1185">Reference proteome</keyword>
<gene>
    <name evidence="1" type="ORF">F4821DRAFT_219141</name>
</gene>
<evidence type="ECO:0000313" key="1">
    <source>
        <dbReference type="EMBL" id="KAI6082189.1"/>
    </source>
</evidence>
<accession>A0ACC0CP38</accession>
<comment type="caution">
    <text evidence="1">The sequence shown here is derived from an EMBL/GenBank/DDBJ whole genome shotgun (WGS) entry which is preliminary data.</text>
</comment>
<protein>
    <submittedName>
        <fullName evidence="1">Acc synthase</fullName>
    </submittedName>
</protein>
<name>A0ACC0CP38_9PEZI</name>
<dbReference type="Proteomes" id="UP001497680">
    <property type="component" value="Unassembled WGS sequence"/>
</dbReference>
<sequence length="421" mass="46587">MISRRATEWTKVSFNHGAQNAYDPATNPNGIVSFANAENWLVIEDITDFINTHNQFDKLLSVYGEGFTGTRRLRSAMANHLNKHLKPVQDIDPEQITFGAGVTSLNEVCALITCNPDSQESIMLGRPVYGAFAFDLTMRTGVTLEYVDVGDTDQFSPDCVAGYEAGFEAAKARGVSIKALILCNPHNPLGQCYPRETLEGLMRFCAAKKIHLISDEIYALSVYKRRDGLSEEFTSVRAIDPTGIIDPSLVHVLYGMSKDFSGAGMRLGCVVSQNADFTKATRATCRFNSPSQFSMDLAAKLLEDQDYVAKFLDKSQGLLSQSRSLAEELLTEAGIQFHQRGNAGFFLWLDMAPYLPTNETDGDGWAAERLLSRRFAEAGVMMSAGEPYKAPSPGKFRFVFCIKEDAMREGVRRISQVLTQK</sequence>
<organism evidence="1 2">
    <name type="scientific">Hypoxylon rubiginosum</name>
    <dbReference type="NCBI Taxonomy" id="110542"/>
    <lineage>
        <taxon>Eukaryota</taxon>
        <taxon>Fungi</taxon>
        <taxon>Dikarya</taxon>
        <taxon>Ascomycota</taxon>
        <taxon>Pezizomycotina</taxon>
        <taxon>Sordariomycetes</taxon>
        <taxon>Xylariomycetidae</taxon>
        <taxon>Xylariales</taxon>
        <taxon>Hypoxylaceae</taxon>
        <taxon>Hypoxylon</taxon>
    </lineage>
</organism>